<name>A0AAD5Y9A7_9FUNG</name>
<dbReference type="GO" id="GO:0140664">
    <property type="term" value="F:ATP-dependent DNA damage sensor activity"/>
    <property type="evidence" value="ECO:0007669"/>
    <property type="project" value="InterPro"/>
</dbReference>
<dbReference type="InterPro" id="IPR045076">
    <property type="entry name" value="MutS"/>
</dbReference>
<dbReference type="GO" id="GO:0005634">
    <property type="term" value="C:nucleus"/>
    <property type="evidence" value="ECO:0007669"/>
    <property type="project" value="TreeGrafter"/>
</dbReference>
<dbReference type="PANTHER" id="PTHR11361">
    <property type="entry name" value="DNA MISMATCH REPAIR PROTEIN MUTS FAMILY MEMBER"/>
    <property type="match status" value="1"/>
</dbReference>
<dbReference type="PROSITE" id="PS00486">
    <property type="entry name" value="DNA_MISMATCH_REPAIR_2"/>
    <property type="match status" value="1"/>
</dbReference>
<gene>
    <name evidence="6" type="primary">MSH5</name>
    <name evidence="6" type="ORF">HK103_002993</name>
</gene>
<proteinExistence type="inferred from homology"/>
<evidence type="ECO:0000256" key="3">
    <source>
        <dbReference type="ARBA" id="ARBA00022840"/>
    </source>
</evidence>
<organism evidence="6 7">
    <name type="scientific">Boothiomyces macroporosus</name>
    <dbReference type="NCBI Taxonomy" id="261099"/>
    <lineage>
        <taxon>Eukaryota</taxon>
        <taxon>Fungi</taxon>
        <taxon>Fungi incertae sedis</taxon>
        <taxon>Chytridiomycota</taxon>
        <taxon>Chytridiomycota incertae sedis</taxon>
        <taxon>Chytridiomycetes</taxon>
        <taxon>Rhizophydiales</taxon>
        <taxon>Terramycetaceae</taxon>
        <taxon>Boothiomyces</taxon>
    </lineage>
</organism>
<reference evidence="6" key="1">
    <citation type="submission" date="2020-05" db="EMBL/GenBank/DDBJ databases">
        <title>Phylogenomic resolution of chytrid fungi.</title>
        <authorList>
            <person name="Stajich J.E."/>
            <person name="Amses K."/>
            <person name="Simmons R."/>
            <person name="Seto K."/>
            <person name="Myers J."/>
            <person name="Bonds A."/>
            <person name="Quandt C.A."/>
            <person name="Barry K."/>
            <person name="Liu P."/>
            <person name="Grigoriev I."/>
            <person name="Longcore J.E."/>
            <person name="James T.Y."/>
        </authorList>
    </citation>
    <scope>NUCLEOTIDE SEQUENCE</scope>
    <source>
        <strain evidence="6">PLAUS21</strain>
    </source>
</reference>
<dbReference type="PANTHER" id="PTHR11361:SF20">
    <property type="entry name" value="MUTS PROTEIN HOMOLOG 5"/>
    <property type="match status" value="1"/>
</dbReference>
<dbReference type="GO" id="GO:0005524">
    <property type="term" value="F:ATP binding"/>
    <property type="evidence" value="ECO:0007669"/>
    <property type="project" value="UniProtKB-KW"/>
</dbReference>
<dbReference type="Proteomes" id="UP001210925">
    <property type="component" value="Unassembled WGS sequence"/>
</dbReference>
<dbReference type="SMART" id="SM00534">
    <property type="entry name" value="MUTSac"/>
    <property type="match status" value="1"/>
</dbReference>
<dbReference type="InterPro" id="IPR027417">
    <property type="entry name" value="P-loop_NTPase"/>
</dbReference>
<keyword evidence="2" id="KW-0547">Nucleotide-binding</keyword>
<protein>
    <submittedName>
        <fullName evidence="6">MutS protein msh5</fullName>
    </submittedName>
</protein>
<evidence type="ECO:0000256" key="4">
    <source>
        <dbReference type="ARBA" id="ARBA00023125"/>
    </source>
</evidence>
<comment type="caution">
    <text evidence="6">The sequence shown here is derived from an EMBL/GenBank/DDBJ whole genome shotgun (WGS) entry which is preliminary data.</text>
</comment>
<keyword evidence="3" id="KW-0067">ATP-binding</keyword>
<dbReference type="InterPro" id="IPR036187">
    <property type="entry name" value="DNA_mismatch_repair_MutS_sf"/>
</dbReference>
<evidence type="ECO:0000259" key="5">
    <source>
        <dbReference type="PROSITE" id="PS00486"/>
    </source>
</evidence>
<evidence type="ECO:0000256" key="1">
    <source>
        <dbReference type="ARBA" id="ARBA00006271"/>
    </source>
</evidence>
<dbReference type="Pfam" id="PF00488">
    <property type="entry name" value="MutS_V"/>
    <property type="match status" value="1"/>
</dbReference>
<dbReference type="SMART" id="SM00533">
    <property type="entry name" value="MUTSd"/>
    <property type="match status" value="1"/>
</dbReference>
<keyword evidence="7" id="KW-1185">Reference proteome</keyword>
<dbReference type="GO" id="GO:0051026">
    <property type="term" value="P:chiasma assembly"/>
    <property type="evidence" value="ECO:0007669"/>
    <property type="project" value="TreeGrafter"/>
</dbReference>
<keyword evidence="4" id="KW-0238">DNA-binding</keyword>
<evidence type="ECO:0000313" key="6">
    <source>
        <dbReference type="EMBL" id="KAJ3259106.1"/>
    </source>
</evidence>
<dbReference type="SUPFAM" id="SSF48334">
    <property type="entry name" value="DNA repair protein MutS, domain III"/>
    <property type="match status" value="1"/>
</dbReference>
<dbReference type="Gene3D" id="3.40.50.300">
    <property type="entry name" value="P-loop containing nucleotide triphosphate hydrolases"/>
    <property type="match status" value="1"/>
</dbReference>
<dbReference type="InterPro" id="IPR007696">
    <property type="entry name" value="DNA_mismatch_repair_MutS_core"/>
</dbReference>
<dbReference type="GO" id="GO:0030983">
    <property type="term" value="F:mismatched DNA binding"/>
    <property type="evidence" value="ECO:0007669"/>
    <property type="project" value="InterPro"/>
</dbReference>
<dbReference type="PIRSF" id="PIRSF005813">
    <property type="entry name" value="MSH2"/>
    <property type="match status" value="1"/>
</dbReference>
<dbReference type="Pfam" id="PF05192">
    <property type="entry name" value="MutS_III"/>
    <property type="match status" value="1"/>
</dbReference>
<dbReference type="InterPro" id="IPR000432">
    <property type="entry name" value="DNA_mismatch_repair_MutS_C"/>
</dbReference>
<dbReference type="Gene3D" id="1.10.1420.10">
    <property type="match status" value="1"/>
</dbReference>
<dbReference type="GO" id="GO:0006298">
    <property type="term" value="P:mismatch repair"/>
    <property type="evidence" value="ECO:0007669"/>
    <property type="project" value="InterPro"/>
</dbReference>
<dbReference type="SUPFAM" id="SSF52540">
    <property type="entry name" value="P-loop containing nucleoside triphosphate hydrolases"/>
    <property type="match status" value="1"/>
</dbReference>
<evidence type="ECO:0000256" key="2">
    <source>
        <dbReference type="ARBA" id="ARBA00022741"/>
    </source>
</evidence>
<dbReference type="AlphaFoldDB" id="A0AAD5Y9A7"/>
<feature type="domain" description="DNA mismatch repair proteins mutS family" evidence="5">
    <location>
        <begin position="580"/>
        <end position="596"/>
    </location>
</feature>
<dbReference type="InterPro" id="IPR011184">
    <property type="entry name" value="DNA_mismatch_repair_Msh2"/>
</dbReference>
<sequence>MEVYLAVDLKEKTVGAAYFKEETLYLLSKTMDDNYESTIDTLRLLVQPTHVFIPSNQKLVDIFSATNDLIAPCNLDIRPKVEFKYELAKMWLSKLDTDIMKMDSVIQFEENRISTGCAGAILHSITLLRNLNVRLFDLDEYMHLNSDSKSALRIFDSIHHPNMHSSVVKEGNSLFKILDKTRTCMGRKLLTSWFNFPLRDCNKIKERQDTVEFFCSPANASTLEVYKSLLSKLPNVPATWNKVKTKSRVSDWKNLLNSITCYLKIYMVTDFVPESIGFNNIKKDDLQLLRSASQLIEHTVDFEEYSDRLAIKSSIDPELDEMKRTYHSLDSFLSNKAETIQLPDLVAICFTLVYLPQMGFLICITFENQVLENIPGLEYKFSNENNGYYKDPTMLNLDEEIGDIFNLIGDKEFEILQSVRDDICNIEPVIVKMTFCIAKLDCYLSLAEAALKFNYVKPEVTTKDCLVLTDSRHPIQEHFVEFVVNDVQLGSVDTDLVKPKGILITGPNASGKSLYIQQIALITFMAHIGSFVPCSYARIGLTDKILTRIKTSSSVIKNESSFLVDLKQACFALSEATERSLVVIDEFGKGTMASDGVGLFCAIIKEFIAKGAKLLATTHFHEIIEFNFLQESAKLAFYTPKIIQESSNLVFLYDIVPGNYSSSLGILCAERVGLPADVVHRAANIAQALIKCEPIPLVVVNRDLEAEKIYKLFMSLHIETCDLELNLWRFVRQSFHKYK</sequence>
<dbReference type="EMBL" id="JADGKB010000021">
    <property type="protein sequence ID" value="KAJ3259106.1"/>
    <property type="molecule type" value="Genomic_DNA"/>
</dbReference>
<comment type="similarity">
    <text evidence="1">Belongs to the DNA mismatch repair MutS family.</text>
</comment>
<evidence type="ECO:0000313" key="7">
    <source>
        <dbReference type="Proteomes" id="UP001210925"/>
    </source>
</evidence>
<accession>A0AAD5Y9A7</accession>